<dbReference type="Proteomes" id="UP000295075">
    <property type="component" value="Unassembled WGS sequence"/>
</dbReference>
<dbReference type="EMBL" id="SMKA01000001">
    <property type="protein sequence ID" value="TDC35856.1"/>
    <property type="molecule type" value="Genomic_DNA"/>
</dbReference>
<gene>
    <name evidence="1" type="ORF">E1261_00590</name>
</gene>
<organism evidence="1 2">
    <name type="scientific">Kribbella albertanoniae</name>
    <dbReference type="NCBI Taxonomy" id="1266829"/>
    <lineage>
        <taxon>Bacteria</taxon>
        <taxon>Bacillati</taxon>
        <taxon>Actinomycetota</taxon>
        <taxon>Actinomycetes</taxon>
        <taxon>Propionibacteriales</taxon>
        <taxon>Kribbellaceae</taxon>
        <taxon>Kribbella</taxon>
    </lineage>
</organism>
<dbReference type="OrthoDB" id="9836302at2"/>
<proteinExistence type="predicted"/>
<reference evidence="1 2" key="1">
    <citation type="submission" date="2019-03" db="EMBL/GenBank/DDBJ databases">
        <title>Draft genome sequences of novel Actinobacteria.</title>
        <authorList>
            <person name="Sahin N."/>
            <person name="Ay H."/>
            <person name="Saygin H."/>
        </authorList>
    </citation>
    <scope>NUCLEOTIDE SEQUENCE [LARGE SCALE GENOMIC DNA]</scope>
    <source>
        <strain evidence="1 2">JCM 30547</strain>
    </source>
</reference>
<protein>
    <submittedName>
        <fullName evidence="1">Uncharacterized protein</fullName>
    </submittedName>
</protein>
<keyword evidence="2" id="KW-1185">Reference proteome</keyword>
<accession>A0A4R4QJ74</accession>
<evidence type="ECO:0000313" key="2">
    <source>
        <dbReference type="Proteomes" id="UP000295075"/>
    </source>
</evidence>
<comment type="caution">
    <text evidence="1">The sequence shown here is derived from an EMBL/GenBank/DDBJ whole genome shotgun (WGS) entry which is preliminary data.</text>
</comment>
<name>A0A4R4QJ74_9ACTN</name>
<dbReference type="RefSeq" id="WP_020385298.1">
    <property type="nucleotide sequence ID" value="NZ_SMKA01000001.1"/>
</dbReference>
<evidence type="ECO:0000313" key="1">
    <source>
        <dbReference type="EMBL" id="TDC35856.1"/>
    </source>
</evidence>
<dbReference type="AlphaFoldDB" id="A0A4R4QJ74"/>
<sequence length="90" mass="9802">MKTFDELISRFDQWSAERDLIESDVLHSRKAWEDSDDAGIALLREMVAALRCCTAEGPACGGVRTLGDLAAGRPLRVDPRLAPSAGTSRE</sequence>